<dbReference type="InterPro" id="IPR030802">
    <property type="entry name" value="Permease_MalE"/>
</dbReference>
<evidence type="ECO:0000256" key="1">
    <source>
        <dbReference type="SAM" id="Phobius"/>
    </source>
</evidence>
<evidence type="ECO:0000313" key="3">
    <source>
        <dbReference type="Proteomes" id="UP000317835"/>
    </source>
</evidence>
<name>A0A518GVL2_9BACT</name>
<feature type="transmembrane region" description="Helical" evidence="1">
    <location>
        <begin position="41"/>
        <end position="61"/>
    </location>
</feature>
<feature type="transmembrane region" description="Helical" evidence="1">
    <location>
        <begin position="232"/>
        <end position="256"/>
    </location>
</feature>
<dbReference type="Proteomes" id="UP000317835">
    <property type="component" value="Chromosome"/>
</dbReference>
<keyword evidence="1" id="KW-0812">Transmembrane</keyword>
<protein>
    <submittedName>
        <fullName evidence="2">Putative phospholipid ABC transporter permease protein MlaE</fullName>
    </submittedName>
</protein>
<sequence>MPIGMLIDLGRFVDFSARACLAAPLALVRRPGDVLRQFERVAWGSLPIVGVAGLSIGLVTWLQTRRLLLRYGVEATLPSVLAAAVLVETGPMLAAILVAARLGAGLAAELSSKVLTEEVDAAEVLGAPAIPSLVAPRVVACTLAVPLLTVVLDASALLGGLAAELAGGSLSARAYGARCLDYLRLADVLPGTLKTAIFGLIVGLVGCWVGLRSERSTEAIGGSATRGVVASVLLIFAANVVLVPLIQWATSAIGWVG</sequence>
<proteinExistence type="predicted"/>
<dbReference type="KEGG" id="tpla:ElP_04680"/>
<dbReference type="Pfam" id="PF02405">
    <property type="entry name" value="MlaE"/>
    <property type="match status" value="1"/>
</dbReference>
<reference evidence="2 3" key="1">
    <citation type="submission" date="2019-02" db="EMBL/GenBank/DDBJ databases">
        <title>Deep-cultivation of Planctomycetes and their phenomic and genomic characterization uncovers novel biology.</title>
        <authorList>
            <person name="Wiegand S."/>
            <person name="Jogler M."/>
            <person name="Boedeker C."/>
            <person name="Pinto D."/>
            <person name="Vollmers J."/>
            <person name="Rivas-Marin E."/>
            <person name="Kohn T."/>
            <person name="Peeters S.H."/>
            <person name="Heuer A."/>
            <person name="Rast P."/>
            <person name="Oberbeckmann S."/>
            <person name="Bunk B."/>
            <person name="Jeske O."/>
            <person name="Meyerdierks A."/>
            <person name="Storesund J.E."/>
            <person name="Kallscheuer N."/>
            <person name="Luecker S."/>
            <person name="Lage O.M."/>
            <person name="Pohl T."/>
            <person name="Merkel B.J."/>
            <person name="Hornburger P."/>
            <person name="Mueller R.-W."/>
            <person name="Bruemmer F."/>
            <person name="Labrenz M."/>
            <person name="Spormann A.M."/>
            <person name="Op den Camp H."/>
            <person name="Overmann J."/>
            <person name="Amann R."/>
            <person name="Jetten M.S.M."/>
            <person name="Mascher T."/>
            <person name="Medema M.H."/>
            <person name="Devos D.P."/>
            <person name="Kaster A.-K."/>
            <person name="Ovreas L."/>
            <person name="Rohde M."/>
            <person name="Galperin M.Y."/>
            <person name="Jogler C."/>
        </authorList>
    </citation>
    <scope>NUCLEOTIDE SEQUENCE [LARGE SCALE GENOMIC DNA]</scope>
    <source>
        <strain evidence="2 3">ElP</strain>
    </source>
</reference>
<gene>
    <name evidence="2" type="primary">mlaE_1</name>
    <name evidence="2" type="ORF">ElP_04680</name>
</gene>
<dbReference type="GO" id="GO:0005548">
    <property type="term" value="F:phospholipid transporter activity"/>
    <property type="evidence" value="ECO:0007669"/>
    <property type="project" value="TreeGrafter"/>
</dbReference>
<organism evidence="2 3">
    <name type="scientific">Tautonia plasticadhaerens</name>
    <dbReference type="NCBI Taxonomy" id="2527974"/>
    <lineage>
        <taxon>Bacteria</taxon>
        <taxon>Pseudomonadati</taxon>
        <taxon>Planctomycetota</taxon>
        <taxon>Planctomycetia</taxon>
        <taxon>Isosphaerales</taxon>
        <taxon>Isosphaeraceae</taxon>
        <taxon>Tautonia</taxon>
    </lineage>
</organism>
<evidence type="ECO:0000313" key="2">
    <source>
        <dbReference type="EMBL" id="QDV32633.1"/>
    </source>
</evidence>
<dbReference type="PANTHER" id="PTHR30188">
    <property type="entry name" value="ABC TRANSPORTER PERMEASE PROTEIN-RELATED"/>
    <property type="match status" value="1"/>
</dbReference>
<accession>A0A518GVL2</accession>
<keyword evidence="3" id="KW-1185">Reference proteome</keyword>
<dbReference type="RefSeq" id="WP_231749412.1">
    <property type="nucleotide sequence ID" value="NZ_CP036426.1"/>
</dbReference>
<keyword evidence="1" id="KW-0472">Membrane</keyword>
<feature type="transmembrane region" description="Helical" evidence="1">
    <location>
        <begin position="81"/>
        <end position="104"/>
    </location>
</feature>
<keyword evidence="1" id="KW-1133">Transmembrane helix</keyword>
<dbReference type="AlphaFoldDB" id="A0A518GVL2"/>
<dbReference type="EMBL" id="CP036426">
    <property type="protein sequence ID" value="QDV32633.1"/>
    <property type="molecule type" value="Genomic_DNA"/>
</dbReference>
<dbReference type="GO" id="GO:0043190">
    <property type="term" value="C:ATP-binding cassette (ABC) transporter complex"/>
    <property type="evidence" value="ECO:0007669"/>
    <property type="project" value="InterPro"/>
</dbReference>
<feature type="transmembrane region" description="Helical" evidence="1">
    <location>
        <begin position="191"/>
        <end position="211"/>
    </location>
</feature>